<dbReference type="AlphaFoldDB" id="A0A9D2CAT0"/>
<evidence type="ECO:0000313" key="10">
    <source>
        <dbReference type="Proteomes" id="UP000824005"/>
    </source>
</evidence>
<dbReference type="InterPro" id="IPR014780">
    <property type="entry name" value="tRNA_psdUridine_synth_TruB"/>
</dbReference>
<dbReference type="NCBIfam" id="TIGR00431">
    <property type="entry name" value="TruB"/>
    <property type="match status" value="1"/>
</dbReference>
<evidence type="ECO:0000259" key="8">
    <source>
        <dbReference type="Pfam" id="PF16198"/>
    </source>
</evidence>
<sequence length="299" mass="31072">MPNGILLVDKPSGVTSHTVVAMARRALKTKKVGHAGTLDPMATGLLVLGIGASTRLLTFMVGADKTYEATIALGASTVTDDAEGDVTATADASLLEMDAVRSAAAPLTGEIEQVPSAVSAIKVDGKRAYARVRGGEDVELKARTVTVSRFDLANFRPGGLARVDATIDCSSGTYIRALARDLGATLGVGGHLTALRRTHVGDFRVAEAVGTDDISPDSLIDPVTAVAKFLPVEELTAENAQLLRNGRRPDSDITGLVAAVHEGTLIGIARGQAGKLVPVANMPENTQDEKRNKGSENAQ</sequence>
<dbReference type="GO" id="GO:0003723">
    <property type="term" value="F:RNA binding"/>
    <property type="evidence" value="ECO:0007669"/>
    <property type="project" value="InterPro"/>
</dbReference>
<feature type="compositionally biased region" description="Basic and acidic residues" evidence="6">
    <location>
        <begin position="287"/>
        <end position="299"/>
    </location>
</feature>
<evidence type="ECO:0000256" key="6">
    <source>
        <dbReference type="SAM" id="MobiDB-lite"/>
    </source>
</evidence>
<evidence type="ECO:0000256" key="3">
    <source>
        <dbReference type="ARBA" id="ARBA00022694"/>
    </source>
</evidence>
<evidence type="ECO:0000313" key="9">
    <source>
        <dbReference type="EMBL" id="HIY67113.1"/>
    </source>
</evidence>
<dbReference type="InterPro" id="IPR020103">
    <property type="entry name" value="PsdUridine_synth_cat_dom_sf"/>
</dbReference>
<dbReference type="HAMAP" id="MF_01080">
    <property type="entry name" value="TruB_bact"/>
    <property type="match status" value="1"/>
</dbReference>
<dbReference type="SUPFAM" id="SSF55120">
    <property type="entry name" value="Pseudouridine synthase"/>
    <property type="match status" value="1"/>
</dbReference>
<evidence type="ECO:0000256" key="4">
    <source>
        <dbReference type="ARBA" id="ARBA00023235"/>
    </source>
</evidence>
<evidence type="ECO:0000256" key="1">
    <source>
        <dbReference type="ARBA" id="ARBA00000385"/>
    </source>
</evidence>
<dbReference type="CDD" id="cd02573">
    <property type="entry name" value="PseudoU_synth_EcTruB"/>
    <property type="match status" value="1"/>
</dbReference>
<comment type="similarity">
    <text evidence="2 5">Belongs to the pseudouridine synthase TruB family. Type 1 subfamily.</text>
</comment>
<accession>A0A9D2CAT0</accession>
<dbReference type="GO" id="GO:1990481">
    <property type="term" value="P:mRNA pseudouridine synthesis"/>
    <property type="evidence" value="ECO:0007669"/>
    <property type="project" value="TreeGrafter"/>
</dbReference>
<comment type="catalytic activity">
    <reaction evidence="1 5">
        <text>uridine(55) in tRNA = pseudouridine(55) in tRNA</text>
        <dbReference type="Rhea" id="RHEA:42532"/>
        <dbReference type="Rhea" id="RHEA-COMP:10101"/>
        <dbReference type="Rhea" id="RHEA-COMP:10102"/>
        <dbReference type="ChEBI" id="CHEBI:65314"/>
        <dbReference type="ChEBI" id="CHEBI:65315"/>
        <dbReference type="EC" id="5.4.99.25"/>
    </reaction>
</comment>
<name>A0A9D2CAT0_9MICO</name>
<feature type="active site" description="Nucleophile" evidence="5">
    <location>
        <position position="39"/>
    </location>
</feature>
<reference evidence="9" key="2">
    <citation type="submission" date="2021-04" db="EMBL/GenBank/DDBJ databases">
        <authorList>
            <person name="Gilroy R."/>
        </authorList>
    </citation>
    <scope>NUCLEOTIDE SEQUENCE</scope>
    <source>
        <strain evidence="9">ChiGjej1B1-98</strain>
    </source>
</reference>
<dbReference type="PANTHER" id="PTHR13767:SF2">
    <property type="entry name" value="PSEUDOURIDYLATE SYNTHASE TRUB1"/>
    <property type="match status" value="1"/>
</dbReference>
<evidence type="ECO:0000256" key="5">
    <source>
        <dbReference type="HAMAP-Rule" id="MF_01080"/>
    </source>
</evidence>
<reference evidence="9" key="1">
    <citation type="journal article" date="2021" name="PeerJ">
        <title>Extensive microbial diversity within the chicken gut microbiome revealed by metagenomics and culture.</title>
        <authorList>
            <person name="Gilroy R."/>
            <person name="Ravi A."/>
            <person name="Getino M."/>
            <person name="Pursley I."/>
            <person name="Horton D.L."/>
            <person name="Alikhan N.F."/>
            <person name="Baker D."/>
            <person name="Gharbi K."/>
            <person name="Hall N."/>
            <person name="Watson M."/>
            <person name="Adriaenssens E.M."/>
            <person name="Foster-Nyarko E."/>
            <person name="Jarju S."/>
            <person name="Secka A."/>
            <person name="Antonio M."/>
            <person name="Oren A."/>
            <person name="Chaudhuri R.R."/>
            <person name="La Ragione R."/>
            <person name="Hildebrand F."/>
            <person name="Pallen M.J."/>
        </authorList>
    </citation>
    <scope>NUCLEOTIDE SEQUENCE</scope>
    <source>
        <strain evidence="9">ChiGjej1B1-98</strain>
    </source>
</reference>
<comment type="function">
    <text evidence="5">Responsible for synthesis of pseudouridine from uracil-55 in the psi GC loop of transfer RNAs.</text>
</comment>
<dbReference type="InterPro" id="IPR032819">
    <property type="entry name" value="TruB_C"/>
</dbReference>
<gene>
    <name evidence="5 9" type="primary">truB</name>
    <name evidence="9" type="ORF">H9830_12660</name>
</gene>
<protein>
    <recommendedName>
        <fullName evidence="5">tRNA pseudouridine synthase B</fullName>
        <ecNumber evidence="5">5.4.99.25</ecNumber>
    </recommendedName>
    <alternativeName>
        <fullName evidence="5">tRNA pseudouridine(55) synthase</fullName>
        <shortName evidence="5">Psi55 synthase</shortName>
    </alternativeName>
    <alternativeName>
        <fullName evidence="5">tRNA pseudouridylate synthase</fullName>
    </alternativeName>
    <alternativeName>
        <fullName evidence="5">tRNA-uridine isomerase</fullName>
    </alternativeName>
</protein>
<dbReference type="GO" id="GO:0160148">
    <property type="term" value="F:tRNA pseudouridine(55) synthase activity"/>
    <property type="evidence" value="ECO:0007669"/>
    <property type="project" value="UniProtKB-EC"/>
</dbReference>
<dbReference type="Proteomes" id="UP000824005">
    <property type="component" value="Unassembled WGS sequence"/>
</dbReference>
<feature type="region of interest" description="Disordered" evidence="6">
    <location>
        <begin position="280"/>
        <end position="299"/>
    </location>
</feature>
<dbReference type="Gene3D" id="3.30.2350.10">
    <property type="entry name" value="Pseudouridine synthase"/>
    <property type="match status" value="1"/>
</dbReference>
<dbReference type="EC" id="5.4.99.25" evidence="5"/>
<proteinExistence type="inferred from homology"/>
<keyword evidence="3 5" id="KW-0819">tRNA processing</keyword>
<organism evidence="9 10">
    <name type="scientific">Candidatus Agrococcus pullicola</name>
    <dbReference type="NCBI Taxonomy" id="2838429"/>
    <lineage>
        <taxon>Bacteria</taxon>
        <taxon>Bacillati</taxon>
        <taxon>Actinomycetota</taxon>
        <taxon>Actinomycetes</taxon>
        <taxon>Micrococcales</taxon>
        <taxon>Microbacteriaceae</taxon>
        <taxon>Agrococcus</taxon>
    </lineage>
</organism>
<dbReference type="PANTHER" id="PTHR13767">
    <property type="entry name" value="TRNA-PSEUDOURIDINE SYNTHASE"/>
    <property type="match status" value="1"/>
</dbReference>
<comment type="caution">
    <text evidence="9">The sequence shown here is derived from an EMBL/GenBank/DDBJ whole genome shotgun (WGS) entry which is preliminary data.</text>
</comment>
<feature type="domain" description="tRNA pseudouridylate synthase B C-terminal" evidence="8">
    <location>
        <begin position="176"/>
        <end position="215"/>
    </location>
</feature>
<evidence type="ECO:0000259" key="7">
    <source>
        <dbReference type="Pfam" id="PF01509"/>
    </source>
</evidence>
<evidence type="ECO:0000256" key="2">
    <source>
        <dbReference type="ARBA" id="ARBA00005642"/>
    </source>
</evidence>
<dbReference type="InterPro" id="IPR002501">
    <property type="entry name" value="PsdUridine_synth_N"/>
</dbReference>
<dbReference type="GO" id="GO:0031119">
    <property type="term" value="P:tRNA pseudouridine synthesis"/>
    <property type="evidence" value="ECO:0007669"/>
    <property type="project" value="UniProtKB-UniRule"/>
</dbReference>
<dbReference type="EMBL" id="DXDC01000383">
    <property type="protein sequence ID" value="HIY67113.1"/>
    <property type="molecule type" value="Genomic_DNA"/>
</dbReference>
<dbReference type="Pfam" id="PF01509">
    <property type="entry name" value="TruB_N"/>
    <property type="match status" value="1"/>
</dbReference>
<dbReference type="Pfam" id="PF16198">
    <property type="entry name" value="TruB_C_2"/>
    <property type="match status" value="1"/>
</dbReference>
<feature type="domain" description="Pseudouridine synthase II N-terminal" evidence="7">
    <location>
        <begin position="24"/>
        <end position="175"/>
    </location>
</feature>
<keyword evidence="4 5" id="KW-0413">Isomerase</keyword>